<evidence type="ECO:0000313" key="3">
    <source>
        <dbReference type="Proteomes" id="UP000821853"/>
    </source>
</evidence>
<dbReference type="AlphaFoldDB" id="A0A9J6GUA6"/>
<reference evidence="2 3" key="1">
    <citation type="journal article" date="2020" name="Cell">
        <title>Large-Scale Comparative Analyses of Tick Genomes Elucidate Their Genetic Diversity and Vector Capacities.</title>
        <authorList>
            <consortium name="Tick Genome and Microbiome Consortium (TIGMIC)"/>
            <person name="Jia N."/>
            <person name="Wang J."/>
            <person name="Shi W."/>
            <person name="Du L."/>
            <person name="Sun Y."/>
            <person name="Zhan W."/>
            <person name="Jiang J.F."/>
            <person name="Wang Q."/>
            <person name="Zhang B."/>
            <person name="Ji P."/>
            <person name="Bell-Sakyi L."/>
            <person name="Cui X.M."/>
            <person name="Yuan T.T."/>
            <person name="Jiang B.G."/>
            <person name="Yang W.F."/>
            <person name="Lam T.T."/>
            <person name="Chang Q.C."/>
            <person name="Ding S.J."/>
            <person name="Wang X.J."/>
            <person name="Zhu J.G."/>
            <person name="Ruan X.D."/>
            <person name="Zhao L."/>
            <person name="Wei J.T."/>
            <person name="Ye R.Z."/>
            <person name="Que T.C."/>
            <person name="Du C.H."/>
            <person name="Zhou Y.H."/>
            <person name="Cheng J.X."/>
            <person name="Dai P.F."/>
            <person name="Guo W.B."/>
            <person name="Han X.H."/>
            <person name="Huang E.J."/>
            <person name="Li L.F."/>
            <person name="Wei W."/>
            <person name="Gao Y.C."/>
            <person name="Liu J.Z."/>
            <person name="Shao H.Z."/>
            <person name="Wang X."/>
            <person name="Wang C.C."/>
            <person name="Yang T.C."/>
            <person name="Huo Q.B."/>
            <person name="Li W."/>
            <person name="Chen H.Y."/>
            <person name="Chen S.E."/>
            <person name="Zhou L.G."/>
            <person name="Ni X.B."/>
            <person name="Tian J.H."/>
            <person name="Sheng Y."/>
            <person name="Liu T."/>
            <person name="Pan Y.S."/>
            <person name="Xia L.Y."/>
            <person name="Li J."/>
            <person name="Zhao F."/>
            <person name="Cao W.C."/>
        </authorList>
    </citation>
    <scope>NUCLEOTIDE SEQUENCE [LARGE SCALE GENOMIC DNA]</scope>
    <source>
        <strain evidence="2">HaeL-2018</strain>
    </source>
</reference>
<dbReference type="EMBL" id="JABSTR010000011">
    <property type="protein sequence ID" value="KAH9382038.1"/>
    <property type="molecule type" value="Genomic_DNA"/>
</dbReference>
<sequence length="160" mass="17115">MRDITTPDAYTPVDVDKDFPPLPVRECGQSWKLHMEPTPRQPPLEAASMAAPPDMTVHTSPDVSSVASPPAALTSPTAKQTAVPTPRETPNAGLAKSPHRACVRGGQPETSNQQGLGILSSLILFLTQTMRAFLASFSSPEAEALITLIDSAARFLTQWL</sequence>
<organism evidence="2 3">
    <name type="scientific">Haemaphysalis longicornis</name>
    <name type="common">Bush tick</name>
    <dbReference type="NCBI Taxonomy" id="44386"/>
    <lineage>
        <taxon>Eukaryota</taxon>
        <taxon>Metazoa</taxon>
        <taxon>Ecdysozoa</taxon>
        <taxon>Arthropoda</taxon>
        <taxon>Chelicerata</taxon>
        <taxon>Arachnida</taxon>
        <taxon>Acari</taxon>
        <taxon>Parasitiformes</taxon>
        <taxon>Ixodida</taxon>
        <taxon>Ixodoidea</taxon>
        <taxon>Ixodidae</taxon>
        <taxon>Haemaphysalinae</taxon>
        <taxon>Haemaphysalis</taxon>
    </lineage>
</organism>
<keyword evidence="3" id="KW-1185">Reference proteome</keyword>
<feature type="region of interest" description="Disordered" evidence="1">
    <location>
        <begin position="34"/>
        <end position="111"/>
    </location>
</feature>
<evidence type="ECO:0000313" key="2">
    <source>
        <dbReference type="EMBL" id="KAH9382038.1"/>
    </source>
</evidence>
<dbReference type="VEuPathDB" id="VectorBase:HLOH_053117"/>
<accession>A0A9J6GUA6</accession>
<comment type="caution">
    <text evidence="2">The sequence shown here is derived from an EMBL/GenBank/DDBJ whole genome shotgun (WGS) entry which is preliminary data.</text>
</comment>
<dbReference type="Proteomes" id="UP000821853">
    <property type="component" value="Chromosome 9"/>
</dbReference>
<name>A0A9J6GUA6_HAELO</name>
<protein>
    <submittedName>
        <fullName evidence="2">Uncharacterized protein</fullName>
    </submittedName>
</protein>
<feature type="compositionally biased region" description="Low complexity" evidence="1">
    <location>
        <begin position="59"/>
        <end position="78"/>
    </location>
</feature>
<gene>
    <name evidence="2" type="ORF">HPB48_021067</name>
</gene>
<feature type="region of interest" description="Disordered" evidence="1">
    <location>
        <begin position="1"/>
        <end position="21"/>
    </location>
</feature>
<proteinExistence type="predicted"/>
<evidence type="ECO:0000256" key="1">
    <source>
        <dbReference type="SAM" id="MobiDB-lite"/>
    </source>
</evidence>